<dbReference type="GO" id="GO:0016757">
    <property type="term" value="F:glycosyltransferase activity"/>
    <property type="evidence" value="ECO:0007669"/>
    <property type="project" value="TreeGrafter"/>
</dbReference>
<dbReference type="PANTHER" id="PTHR45947">
    <property type="entry name" value="SULFOQUINOVOSYL TRANSFERASE SQD2"/>
    <property type="match status" value="1"/>
</dbReference>
<dbReference type="InterPro" id="IPR050194">
    <property type="entry name" value="Glycosyltransferase_grp1"/>
</dbReference>
<dbReference type="PANTHER" id="PTHR45947:SF13">
    <property type="entry name" value="TRANSFERASE"/>
    <property type="match status" value="1"/>
</dbReference>
<sequence length="432" mass="48221">MGMLKVVHLNTYDGNGGAGKACLRLNRALLHENIDSKVIVHYKFGKNPDIGTFNNTMLQKGYTAATIVLERVLGKRYLKPNMRTPFSFAWFGRSVTEHPDVKAADIVHLHWVNHSFLNPTHLAEIAKLNKPVVWTFHDSNAFTGGCHVRYTCDHYQRECGYCPLLKKSDADDISNKIWHQKNEAYKKLNFTIVAPSSWMLNSVLMSSLMKDKAIKQIPNTLDTGIFKPRDKKQAKAALGLPPDKFIFLSGFMPSRKDLHKGTQYLMDSLELLKANRGVSADDIELVIFGNRGTDQLPVFPFKTTFLGTIGSEAKLAECYAAADAFLIPSLEDNLPYTVMESLACGTPVVAFTTGGIPDMVKHEHNGYLAEYKSAESFTAGMEWVIAYATQAQLQKQARDTVMEYFSEQAVAKKHIKLYQQAIKSAGTVNSKA</sequence>
<evidence type="ECO:0000313" key="1">
    <source>
        <dbReference type="EMBL" id="OKS89488.1"/>
    </source>
</evidence>
<name>A0A1Q6A647_9SPHI</name>
<proteinExistence type="predicted"/>
<evidence type="ECO:0000313" key="2">
    <source>
        <dbReference type="Proteomes" id="UP000186720"/>
    </source>
</evidence>
<evidence type="ECO:0008006" key="3">
    <source>
        <dbReference type="Google" id="ProtNLM"/>
    </source>
</evidence>
<reference evidence="1 2" key="1">
    <citation type="submission" date="2016-11" db="EMBL/GenBank/DDBJ databases">
        <title>Whole Genome Sequencing of Mucilaginibacter polytrichastri RG4-7(T) isolated from the moss sample.</title>
        <authorList>
            <person name="Li Y."/>
        </authorList>
    </citation>
    <scope>NUCLEOTIDE SEQUENCE [LARGE SCALE GENOMIC DNA]</scope>
    <source>
        <strain evidence="1 2">RG4-7</strain>
    </source>
</reference>
<keyword evidence="2" id="KW-1185">Reference proteome</keyword>
<dbReference type="STRING" id="1302689.RG47T_4972"/>
<dbReference type="AlphaFoldDB" id="A0A1Q6A647"/>
<protein>
    <recommendedName>
        <fullName evidence="3">Glycosyl transferase family 1 domain-containing protein</fullName>
    </recommendedName>
</protein>
<dbReference type="Pfam" id="PF13692">
    <property type="entry name" value="Glyco_trans_1_4"/>
    <property type="match status" value="1"/>
</dbReference>
<organism evidence="1 2">
    <name type="scientific">Mucilaginibacter polytrichastri</name>
    <dbReference type="NCBI Taxonomy" id="1302689"/>
    <lineage>
        <taxon>Bacteria</taxon>
        <taxon>Pseudomonadati</taxon>
        <taxon>Bacteroidota</taxon>
        <taxon>Sphingobacteriia</taxon>
        <taxon>Sphingobacteriales</taxon>
        <taxon>Sphingobacteriaceae</taxon>
        <taxon>Mucilaginibacter</taxon>
    </lineage>
</organism>
<dbReference type="EMBL" id="MPPL01000001">
    <property type="protein sequence ID" value="OKS89488.1"/>
    <property type="molecule type" value="Genomic_DNA"/>
</dbReference>
<accession>A0A1Q6A647</accession>
<gene>
    <name evidence="1" type="ORF">RG47T_4972</name>
</gene>
<dbReference type="Proteomes" id="UP000186720">
    <property type="component" value="Unassembled WGS sequence"/>
</dbReference>
<comment type="caution">
    <text evidence="1">The sequence shown here is derived from an EMBL/GenBank/DDBJ whole genome shotgun (WGS) entry which is preliminary data.</text>
</comment>
<dbReference type="Gene3D" id="3.40.50.2000">
    <property type="entry name" value="Glycogen Phosphorylase B"/>
    <property type="match status" value="2"/>
</dbReference>
<dbReference type="SUPFAM" id="SSF53756">
    <property type="entry name" value="UDP-Glycosyltransferase/glycogen phosphorylase"/>
    <property type="match status" value="1"/>
</dbReference>